<comment type="caution">
    <text evidence="1">The sequence shown here is derived from an EMBL/GenBank/DDBJ whole genome shotgun (WGS) entry which is preliminary data.</text>
</comment>
<protein>
    <submittedName>
        <fullName evidence="1">Uncharacterized protein</fullName>
    </submittedName>
</protein>
<evidence type="ECO:0000313" key="1">
    <source>
        <dbReference type="EMBL" id="PZQ14825.1"/>
    </source>
</evidence>
<reference evidence="1 2" key="1">
    <citation type="submission" date="2017-08" db="EMBL/GenBank/DDBJ databases">
        <title>Infants hospitalized years apart are colonized by the same room-sourced microbial strains.</title>
        <authorList>
            <person name="Brooks B."/>
            <person name="Olm M.R."/>
            <person name="Firek B.A."/>
            <person name="Baker R."/>
            <person name="Thomas B.C."/>
            <person name="Morowitz M.J."/>
            <person name="Banfield J.F."/>
        </authorList>
    </citation>
    <scope>NUCLEOTIDE SEQUENCE [LARGE SCALE GENOMIC DNA]</scope>
    <source>
        <strain evidence="1">S2_005_003_R2_42</strain>
    </source>
</reference>
<name>A0A2W5KIW5_9GAMM</name>
<sequence>MAANHLSAGGVAANGGGETASTWLVTPEIEFQPGNTLSFYTRSIWSTGGWPDRLYVRLCTDADCGDVGDQPDDVGGFTTTLLAINPNLVADIDPTGQAGYPIDWTPFTVTLPDSGRGRVAFHYHVTDVEDFFAGVGHNGTLAAVDTVALRGNARCPFRPEAVFDDDFERVVDPRVITQNADVETIVGDITPSCFQAPTSWLRRFDLAGQHGLSGQVTIDAVDFGIDVSRSNQRVSVRLYSIARGADLLWQNMTVIGSALVPVGVDDDGIVKRAAVTGTVPDAAAQDLVVEVNVEPYGSEFFLGANTAPQTGPSYIAFPGGLCGLPGAVEPNVEPTDIGPHYPDTHLLMVVHRADTADGAAAPLQ</sequence>
<dbReference type="Gene3D" id="2.60.120.200">
    <property type="match status" value="1"/>
</dbReference>
<dbReference type="Proteomes" id="UP000249046">
    <property type="component" value="Unassembled WGS sequence"/>
</dbReference>
<gene>
    <name evidence="1" type="ORF">DI564_10025</name>
</gene>
<organism evidence="1 2">
    <name type="scientific">Rhodanobacter denitrificans</name>
    <dbReference type="NCBI Taxonomy" id="666685"/>
    <lineage>
        <taxon>Bacteria</taxon>
        <taxon>Pseudomonadati</taxon>
        <taxon>Pseudomonadota</taxon>
        <taxon>Gammaproteobacteria</taxon>
        <taxon>Lysobacterales</taxon>
        <taxon>Rhodanobacteraceae</taxon>
        <taxon>Rhodanobacter</taxon>
    </lineage>
</organism>
<dbReference type="EMBL" id="QFPO01000007">
    <property type="protein sequence ID" value="PZQ14825.1"/>
    <property type="molecule type" value="Genomic_DNA"/>
</dbReference>
<accession>A0A2W5KIW5</accession>
<evidence type="ECO:0000313" key="2">
    <source>
        <dbReference type="Proteomes" id="UP000249046"/>
    </source>
</evidence>
<dbReference type="NCBIfam" id="NF038128">
    <property type="entry name" value="choice_anch_J"/>
    <property type="match status" value="1"/>
</dbReference>
<proteinExistence type="predicted"/>
<dbReference type="AlphaFoldDB" id="A0A2W5KIW5"/>